<dbReference type="EMBL" id="MCGR01000017">
    <property type="protein sequence ID" value="ORY84729.1"/>
    <property type="molecule type" value="Genomic_DNA"/>
</dbReference>
<dbReference type="Pfam" id="PF10294">
    <property type="entry name" value="Methyltransf_16"/>
    <property type="match status" value="1"/>
</dbReference>
<dbReference type="Gene3D" id="3.40.50.150">
    <property type="entry name" value="Vaccinia Virus protein VP39"/>
    <property type="match status" value="1"/>
</dbReference>
<sequence length="365" mass="39512">MDPKMAMGDPNFPADLSIVASTRKVIKLAAVRRAEAEGAAPGEVQPAEEEDDEDDAAQDIGGYGIAGRTWEAAYLMKMYLTPPPPSPATSTLLFDPPCPLFAAALPLSSSAESTPSSSPTPKRTIIEIGSGTGFLSLALGPHLSSTDSLILTDLTEVCPLLSSNLSAAQGRWKAKGQPEKAELLVRPLPWGDDDALRRIVGSAEEGGEGRVADVVLASDLVYFPFLYPPLLRTLIGLTGRREGKEPTKVLFSYKIRSLVREQPFWSAFGRWFTFEAVLSASPPHPSPLTTFSAASSPTSAPSPLEWARFGTGDEDELFIFVCERRPSTYDWDVPEQDEQLMQGLPGQDGEDDQFEQLLLGGLEWD</sequence>
<keyword evidence="2" id="KW-0808">Transferase</keyword>
<dbReference type="InterPro" id="IPR019410">
    <property type="entry name" value="Methyltransf_16"/>
</dbReference>
<evidence type="ECO:0000313" key="3">
    <source>
        <dbReference type="Proteomes" id="UP000193467"/>
    </source>
</evidence>
<dbReference type="InterPro" id="IPR029063">
    <property type="entry name" value="SAM-dependent_MTases_sf"/>
</dbReference>
<dbReference type="PANTHER" id="PTHR14614:SF161">
    <property type="match status" value="1"/>
</dbReference>
<protein>
    <submittedName>
        <fullName evidence="2">Putative methyltransferase-domain-containing protein</fullName>
    </submittedName>
</protein>
<comment type="caution">
    <text evidence="2">The sequence shown here is derived from an EMBL/GenBank/DDBJ whole genome shotgun (WGS) entry which is preliminary data.</text>
</comment>
<evidence type="ECO:0000313" key="2">
    <source>
        <dbReference type="EMBL" id="ORY84729.1"/>
    </source>
</evidence>
<dbReference type="STRING" id="106004.A0A1Y2FLC6"/>
<gene>
    <name evidence="2" type="ORF">BCR35DRAFT_303080</name>
</gene>
<name>A0A1Y2FLC6_9BASI</name>
<dbReference type="AlphaFoldDB" id="A0A1Y2FLC6"/>
<accession>A0A1Y2FLC6</accession>
<dbReference type="SUPFAM" id="SSF53335">
    <property type="entry name" value="S-adenosyl-L-methionine-dependent methyltransferases"/>
    <property type="match status" value="1"/>
</dbReference>
<dbReference type="GO" id="GO:0008757">
    <property type="term" value="F:S-adenosylmethionine-dependent methyltransferase activity"/>
    <property type="evidence" value="ECO:0007669"/>
    <property type="project" value="UniProtKB-ARBA"/>
</dbReference>
<dbReference type="GO" id="GO:0032991">
    <property type="term" value="C:protein-containing complex"/>
    <property type="evidence" value="ECO:0007669"/>
    <property type="project" value="TreeGrafter"/>
</dbReference>
<organism evidence="2 3">
    <name type="scientific">Leucosporidium creatinivorum</name>
    <dbReference type="NCBI Taxonomy" id="106004"/>
    <lineage>
        <taxon>Eukaryota</taxon>
        <taxon>Fungi</taxon>
        <taxon>Dikarya</taxon>
        <taxon>Basidiomycota</taxon>
        <taxon>Pucciniomycotina</taxon>
        <taxon>Microbotryomycetes</taxon>
        <taxon>Leucosporidiales</taxon>
        <taxon>Leucosporidium</taxon>
    </lineage>
</organism>
<feature type="compositionally biased region" description="Acidic residues" evidence="1">
    <location>
        <begin position="46"/>
        <end position="57"/>
    </location>
</feature>
<keyword evidence="2" id="KW-0489">Methyltransferase</keyword>
<reference evidence="2 3" key="1">
    <citation type="submission" date="2016-07" db="EMBL/GenBank/DDBJ databases">
        <title>Pervasive Adenine N6-methylation of Active Genes in Fungi.</title>
        <authorList>
            <consortium name="DOE Joint Genome Institute"/>
            <person name="Mondo S.J."/>
            <person name="Dannebaum R.O."/>
            <person name="Kuo R.C."/>
            <person name="Labutti K."/>
            <person name="Haridas S."/>
            <person name="Kuo A."/>
            <person name="Salamov A."/>
            <person name="Ahrendt S.R."/>
            <person name="Lipzen A."/>
            <person name="Sullivan W."/>
            <person name="Andreopoulos W.B."/>
            <person name="Clum A."/>
            <person name="Lindquist E."/>
            <person name="Daum C."/>
            <person name="Ramamoorthy G.K."/>
            <person name="Gryganskyi A."/>
            <person name="Culley D."/>
            <person name="Magnuson J.K."/>
            <person name="James T.Y."/>
            <person name="O'Malley M.A."/>
            <person name="Stajich J.E."/>
            <person name="Spatafora J.W."/>
            <person name="Visel A."/>
            <person name="Grigoriev I.V."/>
        </authorList>
    </citation>
    <scope>NUCLEOTIDE SEQUENCE [LARGE SCALE GENOMIC DNA]</scope>
    <source>
        <strain evidence="2 3">62-1032</strain>
    </source>
</reference>
<dbReference type="PANTHER" id="PTHR14614">
    <property type="entry name" value="HEPATOCELLULAR CARCINOMA-ASSOCIATED ANTIGEN"/>
    <property type="match status" value="1"/>
</dbReference>
<proteinExistence type="predicted"/>
<dbReference type="InParanoid" id="A0A1Y2FLC6"/>
<feature type="region of interest" description="Disordered" evidence="1">
    <location>
        <begin position="34"/>
        <end position="61"/>
    </location>
</feature>
<evidence type="ECO:0000256" key="1">
    <source>
        <dbReference type="SAM" id="MobiDB-lite"/>
    </source>
</evidence>
<dbReference type="GO" id="GO:0032259">
    <property type="term" value="P:methylation"/>
    <property type="evidence" value="ECO:0007669"/>
    <property type="project" value="UniProtKB-KW"/>
</dbReference>
<dbReference type="GO" id="GO:0005829">
    <property type="term" value="C:cytosol"/>
    <property type="evidence" value="ECO:0007669"/>
    <property type="project" value="TreeGrafter"/>
</dbReference>
<dbReference type="Proteomes" id="UP000193467">
    <property type="component" value="Unassembled WGS sequence"/>
</dbReference>
<keyword evidence="3" id="KW-1185">Reference proteome</keyword>
<dbReference type="OrthoDB" id="413520at2759"/>